<name>A0A915IKK3_ROMCU</name>
<organism evidence="2 3">
    <name type="scientific">Romanomermis culicivorax</name>
    <name type="common">Nematode worm</name>
    <dbReference type="NCBI Taxonomy" id="13658"/>
    <lineage>
        <taxon>Eukaryota</taxon>
        <taxon>Metazoa</taxon>
        <taxon>Ecdysozoa</taxon>
        <taxon>Nematoda</taxon>
        <taxon>Enoplea</taxon>
        <taxon>Dorylaimia</taxon>
        <taxon>Mermithida</taxon>
        <taxon>Mermithoidea</taxon>
        <taxon>Mermithidae</taxon>
        <taxon>Romanomermis</taxon>
    </lineage>
</organism>
<sequence>MANIAPLIDSYKTLFTNYAENWSNKCKTIPQQLTEIQPSVQAVANNLVESLKTQLTDFSPVGTASALHTGCRNRPSLKFWGISDFGTLCDQYLGVAICLLIGSIGYILGGMVPFLVGIVFDSNWAFFTAIVFLPVGAYYLAMKTDMSKEDRFNMLVLTTLASSALIGFLYSMRYMTARPPPPLFMFPLALGFGSAVMGPKIGDQQRHIYIGALVGAAFGVCFLIGLVTGSVGGGFIMWSIVYAAAAFADYQLKVGRILDGSVGWASNMLISIEIYQVAGFLVMAILSGSSPPSESE</sequence>
<keyword evidence="2" id="KW-1185">Reference proteome</keyword>
<protein>
    <submittedName>
        <fullName evidence="3">DUF4203 domain-containing protein</fullName>
    </submittedName>
</protein>
<dbReference type="PANTHER" id="PTHR31176">
    <property type="entry name" value="MFS DOMAIN-CONTAINING PROTEIN-RELATED"/>
    <property type="match status" value="1"/>
</dbReference>
<evidence type="ECO:0000256" key="1">
    <source>
        <dbReference type="SAM" id="Phobius"/>
    </source>
</evidence>
<evidence type="ECO:0000313" key="2">
    <source>
        <dbReference type="Proteomes" id="UP000887565"/>
    </source>
</evidence>
<accession>A0A915IKK3</accession>
<evidence type="ECO:0000313" key="3">
    <source>
        <dbReference type="WBParaSite" id="nRc.2.0.1.t14399-RA"/>
    </source>
</evidence>
<keyword evidence="1" id="KW-1133">Transmembrane helix</keyword>
<dbReference type="PANTHER" id="PTHR31176:SF1">
    <property type="entry name" value="MFS DOMAIN-CONTAINING PROTEIN-RELATED"/>
    <property type="match status" value="1"/>
</dbReference>
<dbReference type="Proteomes" id="UP000887565">
    <property type="component" value="Unplaced"/>
</dbReference>
<feature type="transmembrane region" description="Helical" evidence="1">
    <location>
        <begin position="152"/>
        <end position="171"/>
    </location>
</feature>
<proteinExistence type="predicted"/>
<feature type="transmembrane region" description="Helical" evidence="1">
    <location>
        <begin position="264"/>
        <end position="286"/>
    </location>
</feature>
<reference evidence="3" key="1">
    <citation type="submission" date="2022-11" db="UniProtKB">
        <authorList>
            <consortium name="WormBaseParasite"/>
        </authorList>
    </citation>
    <scope>IDENTIFICATION</scope>
</reference>
<keyword evidence="1" id="KW-0472">Membrane</keyword>
<feature type="transmembrane region" description="Helical" evidence="1">
    <location>
        <begin position="92"/>
        <end position="116"/>
    </location>
</feature>
<dbReference type="AlphaFoldDB" id="A0A915IKK3"/>
<keyword evidence="1" id="KW-0812">Transmembrane</keyword>
<feature type="transmembrane region" description="Helical" evidence="1">
    <location>
        <begin position="122"/>
        <end position="140"/>
    </location>
</feature>
<dbReference type="Pfam" id="PF05884">
    <property type="entry name" value="ZYG-11_interact"/>
    <property type="match status" value="1"/>
</dbReference>
<feature type="transmembrane region" description="Helical" evidence="1">
    <location>
        <begin position="208"/>
        <end position="229"/>
    </location>
</feature>
<dbReference type="WBParaSite" id="nRc.2.0.1.t14399-RA">
    <property type="protein sequence ID" value="nRc.2.0.1.t14399-RA"/>
    <property type="gene ID" value="nRc.2.0.1.g14399"/>
</dbReference>
<dbReference type="InterPro" id="IPR008574">
    <property type="entry name" value="Nematodes_ZYG-11_interact"/>
</dbReference>